<proteinExistence type="predicted"/>
<reference evidence="2 3" key="1">
    <citation type="journal article" date="2021" name="BMC Genomics">
        <title>Datura genome reveals duplications of psychoactive alkaloid biosynthetic genes and high mutation rate following tissue culture.</title>
        <authorList>
            <person name="Rajewski A."/>
            <person name="Carter-House D."/>
            <person name="Stajich J."/>
            <person name="Litt A."/>
        </authorList>
    </citation>
    <scope>NUCLEOTIDE SEQUENCE [LARGE SCALE GENOMIC DNA]</scope>
    <source>
        <strain evidence="2">AR-01</strain>
    </source>
</reference>
<name>A0ABS8SXV8_DATST</name>
<comment type="caution">
    <text evidence="2">The sequence shown here is derived from an EMBL/GenBank/DDBJ whole genome shotgun (WGS) entry which is preliminary data.</text>
</comment>
<keyword evidence="3" id="KW-1185">Reference proteome</keyword>
<feature type="compositionally biased region" description="Basic and acidic residues" evidence="1">
    <location>
        <begin position="52"/>
        <end position="70"/>
    </location>
</feature>
<gene>
    <name evidence="2" type="ORF">HAX54_051150</name>
</gene>
<feature type="region of interest" description="Disordered" evidence="1">
    <location>
        <begin position="1"/>
        <end position="24"/>
    </location>
</feature>
<feature type="region of interest" description="Disordered" evidence="1">
    <location>
        <begin position="36"/>
        <end position="71"/>
    </location>
</feature>
<evidence type="ECO:0000313" key="2">
    <source>
        <dbReference type="EMBL" id="MCD7463686.1"/>
    </source>
</evidence>
<protein>
    <submittedName>
        <fullName evidence="2">Uncharacterized protein</fullName>
    </submittedName>
</protein>
<evidence type="ECO:0000313" key="3">
    <source>
        <dbReference type="Proteomes" id="UP000823775"/>
    </source>
</evidence>
<evidence type="ECO:0000256" key="1">
    <source>
        <dbReference type="SAM" id="MobiDB-lite"/>
    </source>
</evidence>
<organism evidence="2 3">
    <name type="scientific">Datura stramonium</name>
    <name type="common">Jimsonweed</name>
    <name type="synonym">Common thornapple</name>
    <dbReference type="NCBI Taxonomy" id="4076"/>
    <lineage>
        <taxon>Eukaryota</taxon>
        <taxon>Viridiplantae</taxon>
        <taxon>Streptophyta</taxon>
        <taxon>Embryophyta</taxon>
        <taxon>Tracheophyta</taxon>
        <taxon>Spermatophyta</taxon>
        <taxon>Magnoliopsida</taxon>
        <taxon>eudicotyledons</taxon>
        <taxon>Gunneridae</taxon>
        <taxon>Pentapetalae</taxon>
        <taxon>asterids</taxon>
        <taxon>lamiids</taxon>
        <taxon>Solanales</taxon>
        <taxon>Solanaceae</taxon>
        <taxon>Solanoideae</taxon>
        <taxon>Datureae</taxon>
        <taxon>Datura</taxon>
    </lineage>
</organism>
<dbReference type="EMBL" id="JACEIK010000905">
    <property type="protein sequence ID" value="MCD7463686.1"/>
    <property type="molecule type" value="Genomic_DNA"/>
</dbReference>
<accession>A0ABS8SXV8</accession>
<feature type="compositionally biased region" description="Polar residues" evidence="1">
    <location>
        <begin position="1"/>
        <end position="11"/>
    </location>
</feature>
<dbReference type="Proteomes" id="UP000823775">
    <property type="component" value="Unassembled WGS sequence"/>
</dbReference>
<sequence length="80" mass="8819">MKRNECCTTPQPLEDQASESESAYSTLQLRRAGVEVLQRVPNGGSSNVVPNRGRDDSSEPSEKYKTDTEVSPKALVNFTM</sequence>